<name>A0AB39N8D0_9ACTN</name>
<organism evidence="3">
    <name type="scientific">Streptomyces sp. R11</name>
    <dbReference type="NCBI Taxonomy" id="3238625"/>
    <lineage>
        <taxon>Bacteria</taxon>
        <taxon>Bacillati</taxon>
        <taxon>Actinomycetota</taxon>
        <taxon>Actinomycetes</taxon>
        <taxon>Kitasatosporales</taxon>
        <taxon>Streptomycetaceae</taxon>
        <taxon>Streptomyces</taxon>
    </lineage>
</organism>
<evidence type="ECO:0000313" key="3">
    <source>
        <dbReference type="EMBL" id="XDQ14537.1"/>
    </source>
</evidence>
<evidence type="ECO:0000256" key="1">
    <source>
        <dbReference type="SAM" id="MobiDB-lite"/>
    </source>
</evidence>
<feature type="region of interest" description="Disordered" evidence="1">
    <location>
        <begin position="304"/>
        <end position="359"/>
    </location>
</feature>
<protein>
    <recommendedName>
        <fullName evidence="4">DUF2637 domain-containing protein</fullName>
    </recommendedName>
</protein>
<keyword evidence="2" id="KW-0812">Transmembrane</keyword>
<evidence type="ECO:0000256" key="2">
    <source>
        <dbReference type="SAM" id="Phobius"/>
    </source>
</evidence>
<feature type="compositionally biased region" description="Gly residues" evidence="1">
    <location>
        <begin position="304"/>
        <end position="325"/>
    </location>
</feature>
<reference evidence="3" key="1">
    <citation type="submission" date="2024-07" db="EMBL/GenBank/DDBJ databases">
        <authorList>
            <person name="Yu S.T."/>
        </authorList>
    </citation>
    <scope>NUCLEOTIDE SEQUENCE</scope>
    <source>
        <strain evidence="3">R11</strain>
    </source>
</reference>
<keyword evidence="2" id="KW-1133">Transmembrane helix</keyword>
<accession>A0AB39N8D0</accession>
<gene>
    <name evidence="3" type="ORF">AB5J55_35280</name>
</gene>
<evidence type="ECO:0008006" key="4">
    <source>
        <dbReference type="Google" id="ProtNLM"/>
    </source>
</evidence>
<dbReference type="EMBL" id="CP163432">
    <property type="protein sequence ID" value="XDQ14537.1"/>
    <property type="molecule type" value="Genomic_DNA"/>
</dbReference>
<feature type="compositionally biased region" description="Basic and acidic residues" evidence="1">
    <location>
        <begin position="1"/>
        <end position="21"/>
    </location>
</feature>
<keyword evidence="2" id="KW-0472">Membrane</keyword>
<feature type="region of interest" description="Disordered" evidence="1">
    <location>
        <begin position="1"/>
        <end position="70"/>
    </location>
</feature>
<dbReference type="RefSeq" id="WP_369274499.1">
    <property type="nucleotide sequence ID" value="NZ_CP163432.1"/>
</dbReference>
<feature type="compositionally biased region" description="Basic and acidic residues" evidence="1">
    <location>
        <begin position="339"/>
        <end position="359"/>
    </location>
</feature>
<feature type="compositionally biased region" description="Basic residues" evidence="1">
    <location>
        <begin position="47"/>
        <end position="60"/>
    </location>
</feature>
<feature type="transmembrane region" description="Helical" evidence="2">
    <location>
        <begin position="72"/>
        <end position="93"/>
    </location>
</feature>
<dbReference type="AlphaFoldDB" id="A0AB39N8D0"/>
<proteinExistence type="predicted"/>
<sequence length="404" mass="43973">MSSWREERRRDNAAEAEERRKTQAFQAQLRRDERRELGKEKRDEKAQRRRERAQRRQARAARREKNLTPGNVYRKGTLGLVTLSALASLPAQVLHFVAIHWMLFPIGPAVEGAAWVMAAGVAYADERKLPAWVRWLLRGLSLSAAGFAANINYQYGLSLTDHGVSAGNAQVAGLGLAAVTLGGPLFFEVRQWVLTLTASTTDPKKRAEEKARAKHEKQRRNTFKAVADRQKQLLLAAPFGTLTPEDAWTRAWWDIEGAPLGVTADVIADRLDAESDVSAVLAHAEQTPERIAVELLLADLFGPNGGGDGGGSGTAAGKPSGGPRGGTPKSRTALGGKGKGPDRSTTDTEPQKPLAEADLKAVRKLAEALGGTDRLSARNVREAVGCRNEYALRLRDAVRTEKKD</sequence>
<feature type="compositionally biased region" description="Basic and acidic residues" evidence="1">
    <location>
        <begin position="29"/>
        <end position="46"/>
    </location>
</feature>